<name>A0A067MPH8_BOTB1</name>
<dbReference type="AlphaFoldDB" id="A0A067MPH8"/>
<dbReference type="EMBL" id="KL198043">
    <property type="protein sequence ID" value="KDQ13491.1"/>
    <property type="molecule type" value="Genomic_DNA"/>
</dbReference>
<evidence type="ECO:0000313" key="3">
    <source>
        <dbReference type="Proteomes" id="UP000027195"/>
    </source>
</evidence>
<gene>
    <name evidence="2" type="ORF">BOTBODRAFT_33506</name>
</gene>
<proteinExistence type="predicted"/>
<dbReference type="Proteomes" id="UP000027195">
    <property type="component" value="Unassembled WGS sequence"/>
</dbReference>
<reference evidence="3" key="1">
    <citation type="journal article" date="2014" name="Proc. Natl. Acad. Sci. U.S.A.">
        <title>Extensive sampling of basidiomycete genomes demonstrates inadequacy of the white-rot/brown-rot paradigm for wood decay fungi.</title>
        <authorList>
            <person name="Riley R."/>
            <person name="Salamov A.A."/>
            <person name="Brown D.W."/>
            <person name="Nagy L.G."/>
            <person name="Floudas D."/>
            <person name="Held B.W."/>
            <person name="Levasseur A."/>
            <person name="Lombard V."/>
            <person name="Morin E."/>
            <person name="Otillar R."/>
            <person name="Lindquist E.A."/>
            <person name="Sun H."/>
            <person name="LaButti K.M."/>
            <person name="Schmutz J."/>
            <person name="Jabbour D."/>
            <person name="Luo H."/>
            <person name="Baker S.E."/>
            <person name="Pisabarro A.G."/>
            <person name="Walton J.D."/>
            <person name="Blanchette R.A."/>
            <person name="Henrissat B."/>
            <person name="Martin F."/>
            <person name="Cullen D."/>
            <person name="Hibbett D.S."/>
            <person name="Grigoriev I.V."/>
        </authorList>
    </citation>
    <scope>NUCLEOTIDE SEQUENCE [LARGE SCALE GENOMIC DNA]</scope>
    <source>
        <strain evidence="3">FD-172 SS1</strain>
    </source>
</reference>
<sequence>MKVDWWKGDGGCDAGEWLGMFEMATMSVAGDNASMTRAFQFRLAPGSEAQDWYDNLPRTTVASWTLTKDEFEKRWPRVVVVGMSAREKMDRFRAHKLREEDLGRSVRSESGLETPTHAFWARLHASYGRATGEQDQWLIEETYTQLPPTLRGILESKPTQSEWTAFMSSVSSISIDAILTERQKQSGAEKRIRDLETQVAALVSRAMMAPQQPINLWNQAPAPAQGYSYPGVNGPIPRVGPAQPLASLPAPSGWNPFQQPQQPQQQPQQQIHAGALIPAPPSVANAMNRIPGSDINIGPFPDTPAGRMEYDENVSAWYQKYGWEAVVKSLDTPFPYTPGTVEPGRNGCHMCGQAGHSELDGRCNGTRLPRNEVYYRRLLSKANVDRMIRALGVSGQGHDITPEQIEKGFREVGVVGAGADMGGSRDEATNGPPPGWAPGNFWI</sequence>
<evidence type="ECO:0000256" key="1">
    <source>
        <dbReference type="SAM" id="MobiDB-lite"/>
    </source>
</evidence>
<feature type="compositionally biased region" description="Low complexity" evidence="1">
    <location>
        <begin position="252"/>
        <end position="270"/>
    </location>
</feature>
<dbReference type="HOGENOM" id="CLU_037286_0_0_1"/>
<dbReference type="STRING" id="930990.A0A067MPH8"/>
<evidence type="ECO:0000313" key="2">
    <source>
        <dbReference type="EMBL" id="KDQ13491.1"/>
    </source>
</evidence>
<feature type="region of interest" description="Disordered" evidence="1">
    <location>
        <begin position="422"/>
        <end position="443"/>
    </location>
</feature>
<dbReference type="OrthoDB" id="2678560at2759"/>
<keyword evidence="3" id="KW-1185">Reference proteome</keyword>
<organism evidence="2 3">
    <name type="scientific">Botryobasidium botryosum (strain FD-172 SS1)</name>
    <dbReference type="NCBI Taxonomy" id="930990"/>
    <lineage>
        <taxon>Eukaryota</taxon>
        <taxon>Fungi</taxon>
        <taxon>Dikarya</taxon>
        <taxon>Basidiomycota</taxon>
        <taxon>Agaricomycotina</taxon>
        <taxon>Agaricomycetes</taxon>
        <taxon>Cantharellales</taxon>
        <taxon>Botryobasidiaceae</taxon>
        <taxon>Botryobasidium</taxon>
    </lineage>
</organism>
<feature type="region of interest" description="Disordered" evidence="1">
    <location>
        <begin position="252"/>
        <end position="271"/>
    </location>
</feature>
<accession>A0A067MPH8</accession>
<dbReference type="InParanoid" id="A0A067MPH8"/>
<protein>
    <submittedName>
        <fullName evidence="2">Uncharacterized protein</fullName>
    </submittedName>
</protein>